<dbReference type="GO" id="GO:0004181">
    <property type="term" value="F:metallocarboxypeptidase activity"/>
    <property type="evidence" value="ECO:0007669"/>
    <property type="project" value="InterPro"/>
</dbReference>
<reference evidence="7 8" key="1">
    <citation type="submission" date="2019-10" db="EMBL/GenBank/DDBJ databases">
        <title>Cardiobacteriales fam. a chemoheterotrophic member of the order Cardiobacteriales, and proposal of Cardiobacteriales fam. nov.</title>
        <authorList>
            <person name="Wang C."/>
        </authorList>
    </citation>
    <scope>NUCLEOTIDE SEQUENCE [LARGE SCALE GENOMIC DNA]</scope>
    <source>
        <strain evidence="7 8">ML27</strain>
    </source>
</reference>
<feature type="active site" description="Proton donor/acceptor" evidence="5">
    <location>
        <position position="272"/>
    </location>
</feature>
<protein>
    <submittedName>
        <fullName evidence="7">DUF2817 domain-containing protein</fullName>
    </submittedName>
</protein>
<comment type="similarity">
    <text evidence="5">Belongs to the peptidase M14 family.</text>
</comment>
<evidence type="ECO:0000256" key="5">
    <source>
        <dbReference type="PROSITE-ProRule" id="PRU01379"/>
    </source>
</evidence>
<keyword evidence="3" id="KW-0378">Hydrolase</keyword>
<dbReference type="InterPro" id="IPR000834">
    <property type="entry name" value="Peptidase_M14"/>
</dbReference>
<dbReference type="InterPro" id="IPR055438">
    <property type="entry name" value="AstE_AspA_cat"/>
</dbReference>
<evidence type="ECO:0000256" key="2">
    <source>
        <dbReference type="ARBA" id="ARBA00022723"/>
    </source>
</evidence>
<gene>
    <name evidence="7" type="ORF">GCU85_08290</name>
</gene>
<dbReference type="PROSITE" id="PS52035">
    <property type="entry name" value="PEPTIDASE_M14"/>
    <property type="match status" value="1"/>
</dbReference>
<dbReference type="Proteomes" id="UP000471298">
    <property type="component" value="Unassembled WGS sequence"/>
</dbReference>
<evidence type="ECO:0000313" key="8">
    <source>
        <dbReference type="Proteomes" id="UP000471298"/>
    </source>
</evidence>
<dbReference type="GO" id="GO:0008270">
    <property type="term" value="F:zinc ion binding"/>
    <property type="evidence" value="ECO:0007669"/>
    <property type="project" value="InterPro"/>
</dbReference>
<dbReference type="CDD" id="cd06231">
    <property type="entry name" value="M14_REP34-like"/>
    <property type="match status" value="1"/>
</dbReference>
<evidence type="ECO:0000256" key="3">
    <source>
        <dbReference type="ARBA" id="ARBA00022801"/>
    </source>
</evidence>
<evidence type="ECO:0000256" key="4">
    <source>
        <dbReference type="ARBA" id="ARBA00022833"/>
    </source>
</evidence>
<dbReference type="Pfam" id="PF24827">
    <property type="entry name" value="AstE_AspA_cat"/>
    <property type="match status" value="1"/>
</dbReference>
<dbReference type="GO" id="GO:0006508">
    <property type="term" value="P:proteolysis"/>
    <property type="evidence" value="ECO:0007669"/>
    <property type="project" value="InterPro"/>
</dbReference>
<name>A0A6N7EVZ2_9GAMM</name>
<proteinExistence type="inferred from homology"/>
<keyword evidence="8" id="KW-1185">Reference proteome</keyword>
<organism evidence="7 8">
    <name type="scientific">Ostreibacterium oceani</name>
    <dbReference type="NCBI Taxonomy" id="2654998"/>
    <lineage>
        <taxon>Bacteria</taxon>
        <taxon>Pseudomonadati</taxon>
        <taxon>Pseudomonadota</taxon>
        <taxon>Gammaproteobacteria</taxon>
        <taxon>Cardiobacteriales</taxon>
        <taxon>Ostreibacteriaceae</taxon>
        <taxon>Ostreibacterium</taxon>
    </lineage>
</organism>
<dbReference type="EMBL" id="WHNW01000010">
    <property type="protein sequence ID" value="MPV86721.1"/>
    <property type="molecule type" value="Genomic_DNA"/>
</dbReference>
<dbReference type="GO" id="GO:0016788">
    <property type="term" value="F:hydrolase activity, acting on ester bonds"/>
    <property type="evidence" value="ECO:0007669"/>
    <property type="project" value="InterPro"/>
</dbReference>
<keyword evidence="4" id="KW-0862">Zinc</keyword>
<evidence type="ECO:0000313" key="7">
    <source>
        <dbReference type="EMBL" id="MPV86721.1"/>
    </source>
</evidence>
<dbReference type="AlphaFoldDB" id="A0A6N7EVZ2"/>
<sequence>MNQLSTYPIGTSGKPWGAAEVAQWRAQQQPSRHYQEDVVSVIESLQTDWDVTTYGEIQYGDDYFTLYALQSKDWDPDLPCALITGGVHGYETSGVLGALRFLTHDANAYTGRMNLLVIPCVSPWAYERIQRWNYDAVDPNRSFIESSPAQEAAALIHFLKPLKTQFIVHIDLHETTDTDESEFAPAKAARDGVVFEPCPIPDGFYLVANAAKPVPDFQAAIIAAVQHVTYIAVADENGCLDGTPMAARGVLNSSVQGVCADVTNAAYTTTTEVYPDSPMTTPEQCIKAQTVAVCAGLDFVLSR</sequence>
<comment type="cofactor">
    <cofactor evidence="1">
        <name>Zn(2+)</name>
        <dbReference type="ChEBI" id="CHEBI:29105"/>
    </cofactor>
</comment>
<accession>A0A6N7EVZ2</accession>
<feature type="domain" description="Peptidase M14" evidence="6">
    <location>
        <begin position="31"/>
        <end position="303"/>
    </location>
</feature>
<evidence type="ECO:0000256" key="1">
    <source>
        <dbReference type="ARBA" id="ARBA00001947"/>
    </source>
</evidence>
<dbReference type="SUPFAM" id="SSF53187">
    <property type="entry name" value="Zn-dependent exopeptidases"/>
    <property type="match status" value="1"/>
</dbReference>
<dbReference type="InParanoid" id="A0A6N7EVZ2"/>
<comment type="caution">
    <text evidence="7">The sequence shown here is derived from an EMBL/GenBank/DDBJ whole genome shotgun (WGS) entry which is preliminary data.</text>
</comment>
<dbReference type="RefSeq" id="WP_152810712.1">
    <property type="nucleotide sequence ID" value="NZ_WHNW01000010.1"/>
</dbReference>
<dbReference type="Gene3D" id="3.40.630.10">
    <property type="entry name" value="Zn peptidases"/>
    <property type="match status" value="1"/>
</dbReference>
<keyword evidence="2" id="KW-0479">Metal-binding</keyword>
<evidence type="ECO:0000259" key="6">
    <source>
        <dbReference type="PROSITE" id="PS52035"/>
    </source>
</evidence>